<gene>
    <name evidence="2" type="ORF">ABR189_08045</name>
</gene>
<dbReference type="RefSeq" id="WP_354659956.1">
    <property type="nucleotide sequence ID" value="NZ_JBEXAC010000001.1"/>
</dbReference>
<keyword evidence="3" id="KW-1185">Reference proteome</keyword>
<dbReference type="EMBL" id="JBEXAC010000001">
    <property type="protein sequence ID" value="MET6997318.1"/>
    <property type="molecule type" value="Genomic_DNA"/>
</dbReference>
<organism evidence="2 3">
    <name type="scientific">Chitinophaga defluvii</name>
    <dbReference type="NCBI Taxonomy" id="3163343"/>
    <lineage>
        <taxon>Bacteria</taxon>
        <taxon>Pseudomonadati</taxon>
        <taxon>Bacteroidota</taxon>
        <taxon>Chitinophagia</taxon>
        <taxon>Chitinophagales</taxon>
        <taxon>Chitinophagaceae</taxon>
        <taxon>Chitinophaga</taxon>
    </lineage>
</organism>
<dbReference type="Proteomes" id="UP001549749">
    <property type="component" value="Unassembled WGS sequence"/>
</dbReference>
<name>A0ABV2T2Q5_9BACT</name>
<keyword evidence="1" id="KW-0812">Transmembrane</keyword>
<feature type="transmembrane region" description="Helical" evidence="1">
    <location>
        <begin position="21"/>
        <end position="42"/>
    </location>
</feature>
<evidence type="ECO:0000313" key="3">
    <source>
        <dbReference type="Proteomes" id="UP001549749"/>
    </source>
</evidence>
<keyword evidence="1" id="KW-0472">Membrane</keyword>
<protein>
    <submittedName>
        <fullName evidence="2">Uncharacterized protein</fullName>
    </submittedName>
</protein>
<sequence>MPSRASLNHSFMDDGKRNNGIKPLWLIAFGIMLMVGAALVWFRLYNLETSGYTMPVHTSVVWMYQWGGKWLPASILAIAGMIVFGKGVRDLALKR</sequence>
<feature type="transmembrane region" description="Helical" evidence="1">
    <location>
        <begin position="62"/>
        <end position="85"/>
    </location>
</feature>
<evidence type="ECO:0000256" key="1">
    <source>
        <dbReference type="SAM" id="Phobius"/>
    </source>
</evidence>
<keyword evidence="1" id="KW-1133">Transmembrane helix</keyword>
<accession>A0ABV2T2Q5</accession>
<reference evidence="2 3" key="1">
    <citation type="submission" date="2024-06" db="EMBL/GenBank/DDBJ databases">
        <title>Chitinophaga defluvii sp. nov., isolated from municipal sewage.</title>
        <authorList>
            <person name="Zhang L."/>
        </authorList>
    </citation>
    <scope>NUCLEOTIDE SEQUENCE [LARGE SCALE GENOMIC DNA]</scope>
    <source>
        <strain evidence="2 3">H8</strain>
    </source>
</reference>
<proteinExistence type="predicted"/>
<evidence type="ECO:0000313" key="2">
    <source>
        <dbReference type="EMBL" id="MET6997318.1"/>
    </source>
</evidence>
<comment type="caution">
    <text evidence="2">The sequence shown here is derived from an EMBL/GenBank/DDBJ whole genome shotgun (WGS) entry which is preliminary data.</text>
</comment>